<comment type="caution">
    <text evidence="1">The sequence shown here is derived from an EMBL/GenBank/DDBJ whole genome shotgun (WGS) entry which is preliminary data.</text>
</comment>
<keyword evidence="2" id="KW-1185">Reference proteome</keyword>
<dbReference type="Proteomes" id="UP001583193">
    <property type="component" value="Unassembled WGS sequence"/>
</dbReference>
<evidence type="ECO:0000313" key="1">
    <source>
        <dbReference type="EMBL" id="KAL1874203.1"/>
    </source>
</evidence>
<evidence type="ECO:0000313" key="2">
    <source>
        <dbReference type="Proteomes" id="UP001583193"/>
    </source>
</evidence>
<proteinExistence type="predicted"/>
<reference evidence="1 2" key="1">
    <citation type="journal article" date="2024" name="IMA Fungus">
        <title>IMA Genome - F19 : A genome assembly and annotation guide to empower mycologists, including annotated draft genome sequences of Ceratocystis pirilliformis, Diaporthe australafricana, Fusarium ophioides, Paecilomyces lecythidis, and Sporothrix stenoceras.</title>
        <authorList>
            <person name="Aylward J."/>
            <person name="Wilson A.M."/>
            <person name="Visagie C.M."/>
            <person name="Spraker J."/>
            <person name="Barnes I."/>
            <person name="Buitendag C."/>
            <person name="Ceriani C."/>
            <person name="Del Mar Angel L."/>
            <person name="du Plessis D."/>
            <person name="Fuchs T."/>
            <person name="Gasser K."/>
            <person name="Kramer D."/>
            <person name="Li W."/>
            <person name="Munsamy K."/>
            <person name="Piso A."/>
            <person name="Price J.L."/>
            <person name="Sonnekus B."/>
            <person name="Thomas C."/>
            <person name="van der Nest A."/>
            <person name="van Dijk A."/>
            <person name="van Heerden A."/>
            <person name="van Vuuren N."/>
            <person name="Yilmaz N."/>
            <person name="Duong T.A."/>
            <person name="van der Merwe N.A."/>
            <person name="Wingfield M.J."/>
            <person name="Wingfield B.D."/>
        </authorList>
    </citation>
    <scope>NUCLEOTIDE SEQUENCE [LARGE SCALE GENOMIC DNA]</scope>
    <source>
        <strain evidence="1 2">CMW 18167</strain>
    </source>
</reference>
<gene>
    <name evidence="1" type="ORF">Plec18167_006140</name>
</gene>
<protein>
    <submittedName>
        <fullName evidence="1">Uncharacterized protein</fullName>
    </submittedName>
</protein>
<name>A0ABR3XE11_9EURO</name>
<organism evidence="1 2">
    <name type="scientific">Paecilomyces lecythidis</name>
    <dbReference type="NCBI Taxonomy" id="3004212"/>
    <lineage>
        <taxon>Eukaryota</taxon>
        <taxon>Fungi</taxon>
        <taxon>Dikarya</taxon>
        <taxon>Ascomycota</taxon>
        <taxon>Pezizomycotina</taxon>
        <taxon>Eurotiomycetes</taxon>
        <taxon>Eurotiomycetidae</taxon>
        <taxon>Eurotiales</taxon>
        <taxon>Thermoascaceae</taxon>
        <taxon>Paecilomyces</taxon>
    </lineage>
</organism>
<sequence>MSSKIAELAGRIHDNVLRLDAHLRDNGLPSPSFDEDGPVDFGINSEAIQIARDTALGSSLELYKLLLGPALCLRPVYNGVSLQAIWKYDIASKVPIHGEISSRSWLKSADSAKSIFVVF</sequence>
<dbReference type="EMBL" id="JAVDPF010000020">
    <property type="protein sequence ID" value="KAL1874203.1"/>
    <property type="molecule type" value="Genomic_DNA"/>
</dbReference>
<accession>A0ABR3XE11</accession>